<dbReference type="InterPro" id="IPR002716">
    <property type="entry name" value="PIN_dom"/>
</dbReference>
<dbReference type="AlphaFoldDB" id="A0A1E3X6J0"/>
<accession>A0A1E3X6J0</accession>
<dbReference type="InterPro" id="IPR002850">
    <property type="entry name" value="PIN_toxin-like"/>
</dbReference>
<dbReference type="Proteomes" id="UP000094056">
    <property type="component" value="Unassembled WGS sequence"/>
</dbReference>
<dbReference type="Pfam" id="PF13470">
    <property type="entry name" value="PIN_3"/>
    <property type="match status" value="1"/>
</dbReference>
<dbReference type="PANTHER" id="PTHR34610">
    <property type="entry name" value="SSL7007 PROTEIN"/>
    <property type="match status" value="1"/>
</dbReference>
<comment type="caution">
    <text evidence="2">The sequence shown here is derived from an EMBL/GenBank/DDBJ whole genome shotgun (WGS) entry which is preliminary data.</text>
</comment>
<name>A0A1E3X6J0_9BACT</name>
<protein>
    <recommendedName>
        <fullName evidence="1">PIN domain-containing protein</fullName>
    </recommendedName>
</protein>
<dbReference type="PATRIC" id="fig|1872076.5.peg.4298"/>
<gene>
    <name evidence="2" type="ORF">SCARUB_03611</name>
</gene>
<evidence type="ECO:0000313" key="2">
    <source>
        <dbReference type="EMBL" id="ODS31266.1"/>
    </source>
</evidence>
<organism evidence="2 3">
    <name type="scientific">Candidatus Scalindua rubra</name>
    <dbReference type="NCBI Taxonomy" id="1872076"/>
    <lineage>
        <taxon>Bacteria</taxon>
        <taxon>Pseudomonadati</taxon>
        <taxon>Planctomycetota</taxon>
        <taxon>Candidatus Brocadiia</taxon>
        <taxon>Candidatus Brocadiales</taxon>
        <taxon>Candidatus Scalinduaceae</taxon>
        <taxon>Candidatus Scalindua</taxon>
    </lineage>
</organism>
<reference evidence="2 3" key="1">
    <citation type="submission" date="2016-07" db="EMBL/GenBank/DDBJ databases">
        <title>Draft genome of Scalindua rubra, obtained from a brine-seawater interface in the Red Sea, sheds light on salt adaptation in anammox bacteria.</title>
        <authorList>
            <person name="Speth D.R."/>
            <person name="Lagkouvardos I."/>
            <person name="Wang Y."/>
            <person name="Qian P.-Y."/>
            <person name="Dutilh B.E."/>
            <person name="Jetten M.S."/>
        </authorList>
    </citation>
    <scope>NUCLEOTIDE SEQUENCE [LARGE SCALE GENOMIC DNA]</scope>
    <source>
        <strain evidence="2">BSI-1</strain>
    </source>
</reference>
<dbReference type="SMART" id="SM00670">
    <property type="entry name" value="PINc"/>
    <property type="match status" value="1"/>
</dbReference>
<dbReference type="EMBL" id="MAYW01000130">
    <property type="protein sequence ID" value="ODS31266.1"/>
    <property type="molecule type" value="Genomic_DNA"/>
</dbReference>
<feature type="domain" description="PIN" evidence="1">
    <location>
        <begin position="5"/>
        <end position="118"/>
    </location>
</feature>
<dbReference type="NCBIfam" id="TIGR00305">
    <property type="entry name" value="putative toxin-antitoxin system toxin component, PIN family"/>
    <property type="match status" value="1"/>
</dbReference>
<evidence type="ECO:0000313" key="3">
    <source>
        <dbReference type="Proteomes" id="UP000094056"/>
    </source>
</evidence>
<dbReference type="SUPFAM" id="SSF88723">
    <property type="entry name" value="PIN domain-like"/>
    <property type="match status" value="1"/>
</dbReference>
<dbReference type="InterPro" id="IPR029060">
    <property type="entry name" value="PIN-like_dom_sf"/>
</dbReference>
<dbReference type="PANTHER" id="PTHR34610:SF4">
    <property type="entry name" value="SLL8027 PROTEIN"/>
    <property type="match status" value="1"/>
</dbReference>
<evidence type="ECO:0000259" key="1">
    <source>
        <dbReference type="SMART" id="SM00670"/>
    </source>
</evidence>
<sequence length="141" mass="16270">MSNKARYVFDTNVIVSALLFEQGNPGQAFYKALDETEILLSEEVVREINDVLSRERFDRYVAWKEREQFLQLLIRETTLVKITEEIQECRDPKDDKFLELAVSGGASHLITGNPDLLALDPFRGIRILTPKQFLDSLTEHK</sequence>
<proteinExistence type="predicted"/>